<dbReference type="InterPro" id="IPR053879">
    <property type="entry name" value="HYDIN_VesB_CFA65-like_Ig"/>
</dbReference>
<sequence>MNVMQRRFTESDILEAKNMDSDLLLHCELSKPYITHEDVRIYPGTLVMANAFDMKQFDETFVVKNYGKYTANVRIFAPKSTNFVIQAITGKGVNLAPGMEIVRTVKHLYRSQTSLSHVSFRIQINGFIINYQVIITIPQAIVDVCTTKLELGTIDVGKTSKQTITLTNTGHQQGTFCVDALMKSDIYINVTPKKGFIEAMKNVRLDVEITGNKAGYYRREFWIKTEPKPLRIRFTVEIIIPELLPVHPITNYEITIIEFPKCYIGSSYLKTLVIKNQSSLPSMFCGLAELEHDLMDIQDAYKIDQNYKFFSIMSQSGRLPPNGSSIIQIKFTPLKTKTVIEVSEPSKYLPIYLTKTFSIALFYQETEHPVVKEFLMDEQLETQMSDVKSDEPVAKKFIRVCLYGEIEVAKMKIRPESINLRGNIGETYNHELHLKNESLYLPIYYSYEKAPYMEAYPKSGRIKAGEAIEITLKMRPYEIGVHNIKVVFKLMYPNELNPKNMDTVGESSLEVNMTGIYVHKETVNKYVTGITPFVANEVGYINKNITFATKNECPPLSTVTKSIPKGADESDLVALPNDTQQSVKPWRNTTRCATLFSNLPRHITPDDQYNLTEHEKDLRDKNNTYYVDFIRSCRRIMAPKVEFVDYDLTNKKHLLLKHMKCLQQCSERPLVKKMSAFIPLTSEKLNNIKIIPQVIELGKIPALSSTSDIFRIENKNDFDIFLLIKPCKACITVTENYLIIKANSNQIIRFRLTGNDIGHFTGTIAILVNSCHIFEFLITAQIISPGLSCDEHDITMSPEKNIYFIKVKNPVDVFVEFNWNLSETTTFNIYPKQGMFPPKRDMLFVLRYKPKVEQGNNVEVILVAQNEEKNIFVKHQEKKVEYQFSKNHVDFGKMPLNVLIVKELFLKNNNDNSMSFVVENPKQIHGVQIKPSKGIIKANSMRLFHINAKFREVFDFVTNFNFIFDQGVTHSVKVTGSVIYPNIKINPDKIHIPKIVPEAMIRYEFSLKNKSVTNATVKFLMDAISEFNVKDSIGNKIKLVSLMPGETTYLFLEFAPKEAVAYGVYLPLLINYIFGPSESGVRETFLPKTFLCHREHIEGITPAKIPSKLPTLNISCAAGSHLVTFSSLKFEFSQNVDCSPQEFIIKNVSDQKIRLIINQESLDEPFSMLYVNGPIPRDYDNTQLLRLRPGEEAIYSIAFKTDAYGVYTIELPIYIKEYYNNCVFNYLQLYGEYLQPTITPSNPIIYFDVIIPKIITEENVSLKLNMHLAWCEMDVQCNIPEITVNICDEDENDPQEKNVTISFHPNTVLVINDSITFSCTCGSECKLVIRAVSAISVMTAYKNYFRFTENNSNINLDSASEDFVTLTSQYLGGNADNFPNFPMLDTKDNIGLKVIQTLTIVESWLYTQGFFCKEYFKLPYNISIYSPFSEEDEDKKKKKKKDNVQKKLLPVQKLLVNLTDQSILKYVSSDVEVNESDPDSEATACYSTYKNLIKFLLSNAMMTTHIHPELLLSYQQYVFFKENINDPDADEGEVLVEENFYSLSTQAWFDLIMQIFKMFALSKVKRKIVQNEINFYLDEQYFEYYNKHILTLVECNNDEKALLLWMEFIFNTNCGKLSQKLKQRTIRNFIHDLKDGIVLAVILMTYCPYMKYTLVNIIIEGNSEETRINNACVVVQVFEALKLSIDVDPLAIVYPNPCEMVIIASYLYDVLPYFHPNEQIEIEGVVGGTGSKELLIQNPGDVPICYRGIFIPESTLFEVQPAELVIPPKKTKSINIIFKSTNVLKTKLTLILSGETPKYKYAKSMTYTVIGIPTFNTDKIIKIKVPIYTPVHKKISITSPYKDYICKLFACPNMPPESLDDFVTWKDWDALKIPRQVSSEHSEVKFNSEGQCKIMLDLCFIIPGKHDFFIFFLHEMGDFCYNIKINVVSKSMSDQIHVDMPNSFFNSDCVCKDGNIRENCAKTLMVNIPYKNKLLWNGLMMLIRTSRPQDESFWKKYLGTCKRGVFRKHREFSFFETNIYLFVYINVVAFKIVPIGYYTHVPALLPILETLGIGKNQTEIYLANMEAGASLQYCFWPKILFKI</sequence>
<accession>A0A9P0FI73</accession>
<dbReference type="PANTHER" id="PTHR45912:SF3">
    <property type="entry name" value="CILIA- AND FLAGELLA-ASSOCIATED PROTEIN 47"/>
    <property type="match status" value="1"/>
</dbReference>
<name>A0A9P0FI73_BRAAE</name>
<dbReference type="Pfam" id="PF24529">
    <property type="entry name" value="CFAP47"/>
    <property type="match status" value="1"/>
</dbReference>
<dbReference type="InterPro" id="IPR013783">
    <property type="entry name" value="Ig-like_fold"/>
</dbReference>
<keyword evidence="5" id="KW-0966">Cell projection</keyword>
<organism evidence="7 8">
    <name type="scientific">Brassicogethes aeneus</name>
    <name type="common">Rape pollen beetle</name>
    <name type="synonym">Meligethes aeneus</name>
    <dbReference type="NCBI Taxonomy" id="1431903"/>
    <lineage>
        <taxon>Eukaryota</taxon>
        <taxon>Metazoa</taxon>
        <taxon>Ecdysozoa</taxon>
        <taxon>Arthropoda</taxon>
        <taxon>Hexapoda</taxon>
        <taxon>Insecta</taxon>
        <taxon>Pterygota</taxon>
        <taxon>Neoptera</taxon>
        <taxon>Endopterygota</taxon>
        <taxon>Coleoptera</taxon>
        <taxon>Polyphaga</taxon>
        <taxon>Cucujiformia</taxon>
        <taxon>Nitidulidae</taxon>
        <taxon>Meligethinae</taxon>
        <taxon>Brassicogethes</taxon>
    </lineage>
</organism>
<dbReference type="GO" id="GO:0060271">
    <property type="term" value="P:cilium assembly"/>
    <property type="evidence" value="ECO:0007669"/>
    <property type="project" value="TreeGrafter"/>
</dbReference>
<keyword evidence="4" id="KW-0969">Cilium</keyword>
<dbReference type="SUPFAM" id="SSF47576">
    <property type="entry name" value="Calponin-homology domain, CH-domain"/>
    <property type="match status" value="1"/>
</dbReference>
<keyword evidence="8" id="KW-1185">Reference proteome</keyword>
<evidence type="ECO:0000256" key="3">
    <source>
        <dbReference type="ARBA" id="ARBA00022490"/>
    </source>
</evidence>
<dbReference type="EMBL" id="OV121136">
    <property type="protein sequence ID" value="CAH0557850.1"/>
    <property type="molecule type" value="Genomic_DNA"/>
</dbReference>
<dbReference type="InterPro" id="IPR056343">
    <property type="entry name" value="CFAP47_dom"/>
</dbReference>
<evidence type="ECO:0000256" key="5">
    <source>
        <dbReference type="ARBA" id="ARBA00023273"/>
    </source>
</evidence>
<protein>
    <recommendedName>
        <fullName evidence="6">Calponin-homology (CH) domain-containing protein</fullName>
    </recommendedName>
</protein>
<dbReference type="PROSITE" id="PS50021">
    <property type="entry name" value="CH"/>
    <property type="match status" value="1"/>
</dbReference>
<comment type="subcellular location">
    <subcellularLocation>
        <location evidence="1">Cell projection</location>
        <location evidence="1">Cilium</location>
    </subcellularLocation>
    <subcellularLocation>
        <location evidence="2">Cytoplasm</location>
    </subcellularLocation>
</comment>
<feature type="domain" description="Calponin-homology (CH)" evidence="6">
    <location>
        <begin position="1596"/>
        <end position="1712"/>
    </location>
</feature>
<evidence type="ECO:0000256" key="4">
    <source>
        <dbReference type="ARBA" id="ARBA00023069"/>
    </source>
</evidence>
<dbReference type="Gene3D" id="2.60.40.10">
    <property type="entry name" value="Immunoglobulins"/>
    <property type="match status" value="4"/>
</dbReference>
<dbReference type="InterPro" id="IPR001715">
    <property type="entry name" value="CH_dom"/>
</dbReference>
<reference evidence="7" key="1">
    <citation type="submission" date="2021-12" db="EMBL/GenBank/DDBJ databases">
        <authorList>
            <person name="King R."/>
        </authorList>
    </citation>
    <scope>NUCLEOTIDE SEQUENCE</scope>
</reference>
<dbReference type="Gene3D" id="1.10.418.10">
    <property type="entry name" value="Calponin-like domain"/>
    <property type="match status" value="1"/>
</dbReference>
<evidence type="ECO:0000313" key="8">
    <source>
        <dbReference type="Proteomes" id="UP001154078"/>
    </source>
</evidence>
<gene>
    <name evidence="7" type="ORF">MELIAE_LOCUS8459</name>
</gene>
<evidence type="ECO:0000256" key="1">
    <source>
        <dbReference type="ARBA" id="ARBA00004138"/>
    </source>
</evidence>
<evidence type="ECO:0000259" key="6">
    <source>
        <dbReference type="PROSITE" id="PS50021"/>
    </source>
</evidence>
<evidence type="ECO:0000313" key="7">
    <source>
        <dbReference type="EMBL" id="CAH0557850.1"/>
    </source>
</evidence>
<dbReference type="GO" id="GO:0005929">
    <property type="term" value="C:cilium"/>
    <property type="evidence" value="ECO:0007669"/>
    <property type="project" value="UniProtKB-SubCell"/>
</dbReference>
<dbReference type="PANTHER" id="PTHR45912">
    <property type="entry name" value="CILIA- AND FLAGELLA-ASSOCIATED PROTEIN 47"/>
    <property type="match status" value="1"/>
</dbReference>
<dbReference type="Proteomes" id="UP001154078">
    <property type="component" value="Chromosome 5"/>
</dbReference>
<dbReference type="Pfam" id="PF22544">
    <property type="entry name" value="HYDIN_VesB_CFA65-like_Ig"/>
    <property type="match status" value="1"/>
</dbReference>
<evidence type="ECO:0000256" key="2">
    <source>
        <dbReference type="ARBA" id="ARBA00004496"/>
    </source>
</evidence>
<dbReference type="OrthoDB" id="6147874at2759"/>
<proteinExistence type="predicted"/>
<dbReference type="GO" id="GO:0005737">
    <property type="term" value="C:cytoplasm"/>
    <property type="evidence" value="ECO:0007669"/>
    <property type="project" value="UniProtKB-SubCell"/>
</dbReference>
<dbReference type="InterPro" id="IPR036872">
    <property type="entry name" value="CH_dom_sf"/>
</dbReference>
<keyword evidence="3" id="KW-0963">Cytoplasm</keyword>